<dbReference type="Pfam" id="PF00071">
    <property type="entry name" value="Ras"/>
    <property type="match status" value="1"/>
</dbReference>
<feature type="region of interest" description="Disordered" evidence="4">
    <location>
        <begin position="199"/>
        <end position="222"/>
    </location>
</feature>
<reference evidence="6" key="1">
    <citation type="submission" date="2025-08" db="UniProtKB">
        <authorList>
            <consortium name="RefSeq"/>
        </authorList>
    </citation>
    <scope>IDENTIFICATION</scope>
    <source>
        <tissue evidence="6">White muscle</tissue>
    </source>
</reference>
<dbReference type="GO" id="GO:0032484">
    <property type="term" value="P:Ral protein signal transduction"/>
    <property type="evidence" value="ECO:0007669"/>
    <property type="project" value="TreeGrafter"/>
</dbReference>
<dbReference type="GO" id="GO:0003924">
    <property type="term" value="F:GTPase activity"/>
    <property type="evidence" value="ECO:0007669"/>
    <property type="project" value="InterPro"/>
</dbReference>
<organism evidence="5 6">
    <name type="scientific">Salvelinus namaycush</name>
    <name type="common">Lake trout</name>
    <name type="synonym">Salmo namaycush</name>
    <dbReference type="NCBI Taxonomy" id="8040"/>
    <lineage>
        <taxon>Eukaryota</taxon>
        <taxon>Metazoa</taxon>
        <taxon>Chordata</taxon>
        <taxon>Craniata</taxon>
        <taxon>Vertebrata</taxon>
        <taxon>Euteleostomi</taxon>
        <taxon>Actinopterygii</taxon>
        <taxon>Neopterygii</taxon>
        <taxon>Teleostei</taxon>
        <taxon>Protacanthopterygii</taxon>
        <taxon>Salmoniformes</taxon>
        <taxon>Salmonidae</taxon>
        <taxon>Salmoninae</taxon>
        <taxon>Salvelinus</taxon>
    </lineage>
</organism>
<dbReference type="SMART" id="SM00173">
    <property type="entry name" value="RAS"/>
    <property type="match status" value="1"/>
</dbReference>
<evidence type="ECO:0000256" key="2">
    <source>
        <dbReference type="ARBA" id="ARBA00022741"/>
    </source>
</evidence>
<dbReference type="PANTHER" id="PTHR46152:SF1">
    <property type="entry name" value="NF-KAPPA-B INHIBITOR-INTERACTING RAS-LIKE PROTEIN 1"/>
    <property type="match status" value="1"/>
</dbReference>
<dbReference type="GO" id="GO:0032794">
    <property type="term" value="F:GTPase activating protein binding"/>
    <property type="evidence" value="ECO:0007669"/>
    <property type="project" value="TreeGrafter"/>
</dbReference>
<sequence length="222" mass="24766">MAITLLRPYHCKCCMANADVGLLFIDYSSGFNTTVPSKVIIKLWDLGLGLGLPDGPPPGGEGSESTETQEDVYVASVETDRGVKEQLRLYDTRGLHDGLDLPKHYYSVADGFVLVYSVDSLESFKKVDVLKKEIDKSRDKKEVMVIVLGNKTDLRERRQVEQEAAQQWARGEKVKLWEVSVTERNSLIEPFTMLTSRLTQPQSKSAFPLPGRKSKGTASNDI</sequence>
<protein>
    <submittedName>
        <fullName evidence="6">NF-kappa-B inhibitor-interacting Ras-like protein 1 isoform X1</fullName>
    </submittedName>
</protein>
<dbReference type="SMART" id="SM00175">
    <property type="entry name" value="RAB"/>
    <property type="match status" value="1"/>
</dbReference>
<dbReference type="NCBIfam" id="TIGR00231">
    <property type="entry name" value="small_GTP"/>
    <property type="match status" value="1"/>
</dbReference>
<dbReference type="KEGG" id="snh:120027308"/>
<proteinExistence type="inferred from homology"/>
<evidence type="ECO:0000313" key="6">
    <source>
        <dbReference type="RefSeq" id="XP_038828158.1"/>
    </source>
</evidence>
<dbReference type="InterPro" id="IPR005225">
    <property type="entry name" value="Small_GTP-bd"/>
</dbReference>
<gene>
    <name evidence="6" type="primary">LOC120027308</name>
</gene>
<dbReference type="GeneID" id="120027308"/>
<evidence type="ECO:0000256" key="1">
    <source>
        <dbReference type="ARBA" id="ARBA00008094"/>
    </source>
</evidence>
<keyword evidence="2" id="KW-0547">Nucleotide-binding</keyword>
<dbReference type="SUPFAM" id="SSF52540">
    <property type="entry name" value="P-loop containing nucleoside triphosphate hydrolases"/>
    <property type="match status" value="1"/>
</dbReference>
<dbReference type="GO" id="GO:0043124">
    <property type="term" value="P:negative regulation of canonical NF-kappaB signal transduction"/>
    <property type="evidence" value="ECO:0007669"/>
    <property type="project" value="InterPro"/>
</dbReference>
<dbReference type="PANTHER" id="PTHR46152">
    <property type="entry name" value="NF-KAPPA-B INHIBITOR-INTERACTING RAS-LIKE PROTEIN"/>
    <property type="match status" value="1"/>
</dbReference>
<dbReference type="InterPro" id="IPR042227">
    <property type="entry name" value="KBRS"/>
</dbReference>
<dbReference type="InterPro" id="IPR027417">
    <property type="entry name" value="P-loop_NTPase"/>
</dbReference>
<dbReference type="RefSeq" id="XP_038828158.1">
    <property type="nucleotide sequence ID" value="XM_038972230.1"/>
</dbReference>
<name>A0A8U0PP49_SALNM</name>
<dbReference type="PROSITE" id="PS51421">
    <property type="entry name" value="RAS"/>
    <property type="match status" value="1"/>
</dbReference>
<evidence type="ECO:0000256" key="3">
    <source>
        <dbReference type="ARBA" id="ARBA00023134"/>
    </source>
</evidence>
<evidence type="ECO:0000256" key="4">
    <source>
        <dbReference type="SAM" id="MobiDB-lite"/>
    </source>
</evidence>
<keyword evidence="5" id="KW-1185">Reference proteome</keyword>
<dbReference type="Gene3D" id="3.40.50.300">
    <property type="entry name" value="P-loop containing nucleotide triphosphate hydrolases"/>
    <property type="match status" value="1"/>
</dbReference>
<dbReference type="AlphaFoldDB" id="A0A8U0PP49"/>
<dbReference type="PROSITE" id="PS51419">
    <property type="entry name" value="RAB"/>
    <property type="match status" value="1"/>
</dbReference>
<dbReference type="InterPro" id="IPR001806">
    <property type="entry name" value="Small_GTPase"/>
</dbReference>
<dbReference type="Proteomes" id="UP000808372">
    <property type="component" value="Chromosome 32"/>
</dbReference>
<evidence type="ECO:0000313" key="5">
    <source>
        <dbReference type="Proteomes" id="UP000808372"/>
    </source>
</evidence>
<keyword evidence="3" id="KW-0342">GTP-binding</keyword>
<dbReference type="GO" id="GO:0005525">
    <property type="term" value="F:GTP binding"/>
    <property type="evidence" value="ECO:0007669"/>
    <property type="project" value="UniProtKB-KW"/>
</dbReference>
<accession>A0A8U0PP49</accession>
<comment type="similarity">
    <text evidence="1">Belongs to the small GTPase superfamily. Ras family. KappaB-Ras subfamily.</text>
</comment>